<evidence type="ECO:0000256" key="2">
    <source>
        <dbReference type="ARBA" id="ARBA00023015"/>
    </source>
</evidence>
<keyword evidence="3" id="KW-0731">Sigma factor</keyword>
<dbReference type="SUPFAM" id="SSF88946">
    <property type="entry name" value="Sigma2 domain of RNA polymerase sigma factors"/>
    <property type="match status" value="1"/>
</dbReference>
<dbReference type="Pfam" id="PF04542">
    <property type="entry name" value="Sigma70_r2"/>
    <property type="match status" value="1"/>
</dbReference>
<evidence type="ECO:0000259" key="5">
    <source>
        <dbReference type="Pfam" id="PF04542"/>
    </source>
</evidence>
<reference evidence="7 8" key="1">
    <citation type="submission" date="2024-10" db="EMBL/GenBank/DDBJ databases">
        <title>The Natural Products Discovery Center: Release of the First 8490 Sequenced Strains for Exploring Actinobacteria Biosynthetic Diversity.</title>
        <authorList>
            <person name="Kalkreuter E."/>
            <person name="Kautsar S.A."/>
            <person name="Yang D."/>
            <person name="Bader C.D."/>
            <person name="Teijaro C.N."/>
            <person name="Fluegel L."/>
            <person name="Davis C.M."/>
            <person name="Simpson J.R."/>
            <person name="Lauterbach L."/>
            <person name="Steele A.D."/>
            <person name="Gui C."/>
            <person name="Meng S."/>
            <person name="Li G."/>
            <person name="Viehrig K."/>
            <person name="Ye F."/>
            <person name="Su P."/>
            <person name="Kiefer A.F."/>
            <person name="Nichols A."/>
            <person name="Cepeda A.J."/>
            <person name="Yan W."/>
            <person name="Fan B."/>
            <person name="Jiang Y."/>
            <person name="Adhikari A."/>
            <person name="Zheng C.-J."/>
            <person name="Schuster L."/>
            <person name="Cowan T.M."/>
            <person name="Smanski M.J."/>
            <person name="Chevrette M.G."/>
            <person name="De Carvalho L.P.S."/>
            <person name="Shen B."/>
        </authorList>
    </citation>
    <scope>NUCLEOTIDE SEQUENCE [LARGE SCALE GENOMIC DNA]</scope>
    <source>
        <strain evidence="7 8">NPDC087045</strain>
    </source>
</reference>
<dbReference type="Gene3D" id="1.10.10.10">
    <property type="entry name" value="Winged helix-like DNA-binding domain superfamily/Winged helix DNA-binding domain"/>
    <property type="match status" value="1"/>
</dbReference>
<dbReference type="InterPro" id="IPR014284">
    <property type="entry name" value="RNA_pol_sigma-70_dom"/>
</dbReference>
<organism evidence="7 8">
    <name type="scientific">Herbaspirillum chlorophenolicum</name>
    <dbReference type="NCBI Taxonomy" id="211589"/>
    <lineage>
        <taxon>Bacteria</taxon>
        <taxon>Pseudomonadati</taxon>
        <taxon>Pseudomonadota</taxon>
        <taxon>Betaproteobacteria</taxon>
        <taxon>Burkholderiales</taxon>
        <taxon>Oxalobacteraceae</taxon>
        <taxon>Herbaspirillum</taxon>
    </lineage>
</organism>
<dbReference type="Pfam" id="PF08281">
    <property type="entry name" value="Sigma70_r4_2"/>
    <property type="match status" value="1"/>
</dbReference>
<keyword evidence="2" id="KW-0805">Transcription regulation</keyword>
<evidence type="ECO:0000313" key="8">
    <source>
        <dbReference type="Proteomes" id="UP001617427"/>
    </source>
</evidence>
<dbReference type="PANTHER" id="PTHR43133:SF63">
    <property type="entry name" value="RNA POLYMERASE SIGMA FACTOR FECI-RELATED"/>
    <property type="match status" value="1"/>
</dbReference>
<dbReference type="InterPro" id="IPR013249">
    <property type="entry name" value="RNA_pol_sigma70_r4_t2"/>
</dbReference>
<dbReference type="PANTHER" id="PTHR43133">
    <property type="entry name" value="RNA POLYMERASE ECF-TYPE SIGMA FACTO"/>
    <property type="match status" value="1"/>
</dbReference>
<evidence type="ECO:0000256" key="1">
    <source>
        <dbReference type="ARBA" id="ARBA00010641"/>
    </source>
</evidence>
<feature type="domain" description="RNA polymerase sigma factor 70 region 4 type 2" evidence="6">
    <location>
        <begin position="109"/>
        <end position="157"/>
    </location>
</feature>
<comment type="caution">
    <text evidence="7">The sequence shown here is derived from an EMBL/GenBank/DDBJ whole genome shotgun (WGS) entry which is preliminary data.</text>
</comment>
<dbReference type="InterPro" id="IPR013324">
    <property type="entry name" value="RNA_pol_sigma_r3/r4-like"/>
</dbReference>
<proteinExistence type="inferred from homology"/>
<evidence type="ECO:0000256" key="3">
    <source>
        <dbReference type="ARBA" id="ARBA00023082"/>
    </source>
</evidence>
<dbReference type="InterPro" id="IPR039425">
    <property type="entry name" value="RNA_pol_sigma-70-like"/>
</dbReference>
<dbReference type="NCBIfam" id="TIGR02937">
    <property type="entry name" value="sigma70-ECF"/>
    <property type="match status" value="1"/>
</dbReference>
<gene>
    <name evidence="7" type="ORF">ACIPEN_19110</name>
</gene>
<dbReference type="SUPFAM" id="SSF88659">
    <property type="entry name" value="Sigma3 and sigma4 domains of RNA polymerase sigma factors"/>
    <property type="match status" value="1"/>
</dbReference>
<evidence type="ECO:0000256" key="4">
    <source>
        <dbReference type="ARBA" id="ARBA00023163"/>
    </source>
</evidence>
<evidence type="ECO:0000313" key="7">
    <source>
        <dbReference type="EMBL" id="MFJ3047944.1"/>
    </source>
</evidence>
<dbReference type="Gene3D" id="1.10.1740.10">
    <property type="match status" value="1"/>
</dbReference>
<protein>
    <submittedName>
        <fullName evidence="7">RNA polymerase sigma factor</fullName>
    </submittedName>
</protein>
<comment type="similarity">
    <text evidence="1">Belongs to the sigma-70 factor family. ECF subfamily.</text>
</comment>
<dbReference type="RefSeq" id="WP_050468243.1">
    <property type="nucleotide sequence ID" value="NZ_JBIUZV010000013.1"/>
</dbReference>
<dbReference type="Proteomes" id="UP001617427">
    <property type="component" value="Unassembled WGS sequence"/>
</dbReference>
<dbReference type="InterPro" id="IPR036388">
    <property type="entry name" value="WH-like_DNA-bd_sf"/>
</dbReference>
<keyword evidence="4" id="KW-0804">Transcription</keyword>
<sequence length="169" mass="19346">MSEDVRTTLLSHLTNRYVDLKRRLTRVLGSDDLAGDALQDTWLRLQRLEGQSPVLNPHAFLLRMAANIAVDNRRSQSRALPPGEIDELLEISDTAPGPEQTAEARSEAQALSRIMERMPSRRREILIMVRWEGMPQKEVAQRLGISLRTVEHELKRAHDYCVARLDEKN</sequence>
<feature type="domain" description="RNA polymerase sigma-70 region 2" evidence="5">
    <location>
        <begin position="19"/>
        <end position="78"/>
    </location>
</feature>
<keyword evidence="8" id="KW-1185">Reference proteome</keyword>
<name>A0ABW8F3Q9_9BURK</name>
<dbReference type="InterPro" id="IPR007627">
    <property type="entry name" value="RNA_pol_sigma70_r2"/>
</dbReference>
<dbReference type="InterPro" id="IPR013325">
    <property type="entry name" value="RNA_pol_sigma_r2"/>
</dbReference>
<accession>A0ABW8F3Q9</accession>
<dbReference type="EMBL" id="JBIUZV010000013">
    <property type="protein sequence ID" value="MFJ3047944.1"/>
    <property type="molecule type" value="Genomic_DNA"/>
</dbReference>
<evidence type="ECO:0000259" key="6">
    <source>
        <dbReference type="Pfam" id="PF08281"/>
    </source>
</evidence>